<dbReference type="InterPro" id="IPR050126">
    <property type="entry name" value="Ap4A_hydrolase"/>
</dbReference>
<comment type="caution">
    <text evidence="2">The sequence shown here is derived from an EMBL/GenBank/DDBJ whole genome shotgun (WGS) entry which is preliminary data.</text>
</comment>
<dbReference type="RefSeq" id="WP_235225960.1">
    <property type="nucleotide sequence ID" value="NZ_JAKGAQ010000002.1"/>
</dbReference>
<name>A0ABS9CXU1_9RHOB</name>
<dbReference type="SUPFAM" id="SSF56300">
    <property type="entry name" value="Metallo-dependent phosphatases"/>
    <property type="match status" value="1"/>
</dbReference>
<feature type="domain" description="Calcineurin-like phosphoesterase" evidence="1">
    <location>
        <begin position="2"/>
        <end position="142"/>
    </location>
</feature>
<dbReference type="Pfam" id="PF00149">
    <property type="entry name" value="Metallophos"/>
    <property type="match status" value="1"/>
</dbReference>
<keyword evidence="3" id="KW-1185">Reference proteome</keyword>
<protein>
    <submittedName>
        <fullName evidence="2">Metallophosphoesterase</fullName>
    </submittedName>
</protein>
<evidence type="ECO:0000313" key="2">
    <source>
        <dbReference type="EMBL" id="MCF2871657.1"/>
    </source>
</evidence>
<gene>
    <name evidence="2" type="ORF">L0664_11325</name>
</gene>
<dbReference type="InterPro" id="IPR004843">
    <property type="entry name" value="Calcineurin-like_PHP"/>
</dbReference>
<accession>A0ABS9CXU1</accession>
<dbReference type="Gene3D" id="3.60.21.10">
    <property type="match status" value="1"/>
</dbReference>
<reference evidence="2 3" key="1">
    <citation type="submission" date="2022-01" db="EMBL/GenBank/DDBJ databases">
        <title>Octadecabacter sp. nov., isolated from a marine alga.</title>
        <authorList>
            <person name="Jin M.S."/>
            <person name="Kim H.M."/>
            <person name="Han D.M."/>
            <person name="Jung J.J."/>
            <person name="Jeon C.O."/>
        </authorList>
    </citation>
    <scope>NUCLEOTIDE SEQUENCE [LARGE SCALE GENOMIC DNA]</scope>
    <source>
        <strain evidence="2 3">G9-8</strain>
    </source>
</reference>
<dbReference type="PANTHER" id="PTHR42850">
    <property type="entry name" value="METALLOPHOSPHOESTERASE"/>
    <property type="match status" value="1"/>
</dbReference>
<dbReference type="InterPro" id="IPR029052">
    <property type="entry name" value="Metallo-depent_PP-like"/>
</dbReference>
<evidence type="ECO:0000313" key="3">
    <source>
        <dbReference type="Proteomes" id="UP001200557"/>
    </source>
</evidence>
<sequence length="260" mass="28660">MFYAIGDIHGQKAQLERAFALIDADGGADAPLYFVGDLVDRGWDSAWVIQTIMDGQAAGKPWHCILGNHDLMLHQFVTAGNVVHPEILSRKSWLHHRLGGCRTLASYMGGIDIDHPEWISWDHANEHGLDPASPELIAAFSDAAKMAVPADHLNWIANLPLYLDAPDGHRFVHAGIRPNVAMADQTRSDLIWIRDGWLDYTADLDAMYVHGHTALDFPQHHGNRINLDGGAGYGRPLVPAVYDGTGWFTLDEAGRAPLRP</sequence>
<evidence type="ECO:0000259" key="1">
    <source>
        <dbReference type="Pfam" id="PF00149"/>
    </source>
</evidence>
<dbReference type="Proteomes" id="UP001200557">
    <property type="component" value="Unassembled WGS sequence"/>
</dbReference>
<proteinExistence type="predicted"/>
<dbReference type="EMBL" id="JAKGAQ010000002">
    <property type="protein sequence ID" value="MCF2871657.1"/>
    <property type="molecule type" value="Genomic_DNA"/>
</dbReference>
<dbReference type="PANTHER" id="PTHR42850:SF4">
    <property type="entry name" value="ZINC-DEPENDENT ENDOPOLYPHOSPHATASE"/>
    <property type="match status" value="1"/>
</dbReference>
<organism evidence="2 3">
    <name type="scientific">Octadecabacter dasysiphoniae</name>
    <dbReference type="NCBI Taxonomy" id="2909341"/>
    <lineage>
        <taxon>Bacteria</taxon>
        <taxon>Pseudomonadati</taxon>
        <taxon>Pseudomonadota</taxon>
        <taxon>Alphaproteobacteria</taxon>
        <taxon>Rhodobacterales</taxon>
        <taxon>Roseobacteraceae</taxon>
        <taxon>Octadecabacter</taxon>
    </lineage>
</organism>